<dbReference type="CDD" id="cd06456">
    <property type="entry name" value="M3A_DCP"/>
    <property type="match status" value="1"/>
</dbReference>
<dbReference type="AlphaFoldDB" id="A0A4R1NAM3"/>
<dbReference type="EC" id="3.4.15.5" evidence="12"/>
<proteinExistence type="inferred from homology"/>
<comment type="caution">
    <text evidence="17">The sequence shown here is derived from an EMBL/GenBank/DDBJ whole genome shotgun (WGS) entry which is preliminary data.</text>
</comment>
<evidence type="ECO:0000256" key="7">
    <source>
        <dbReference type="ARBA" id="ARBA00022801"/>
    </source>
</evidence>
<dbReference type="GO" id="GO:0004222">
    <property type="term" value="F:metalloendopeptidase activity"/>
    <property type="evidence" value="ECO:0007669"/>
    <property type="project" value="InterPro"/>
</dbReference>
<dbReference type="GO" id="GO:0005829">
    <property type="term" value="C:cytosol"/>
    <property type="evidence" value="ECO:0007669"/>
    <property type="project" value="TreeGrafter"/>
</dbReference>
<keyword evidence="6 15" id="KW-0479">Metal-binding</keyword>
<name>A0A4R1NAM3_9GAMM</name>
<evidence type="ECO:0000256" key="8">
    <source>
        <dbReference type="ARBA" id="ARBA00022833"/>
    </source>
</evidence>
<dbReference type="EMBL" id="SJOI01000001">
    <property type="protein sequence ID" value="TCL02611.1"/>
    <property type="molecule type" value="Genomic_DNA"/>
</dbReference>
<keyword evidence="3" id="KW-0963">Cytoplasm</keyword>
<feature type="domain" description="Peptidase M3A/M3B catalytic" evidence="16">
    <location>
        <begin position="234"/>
        <end position="680"/>
    </location>
</feature>
<dbReference type="Gene3D" id="1.10.1370.10">
    <property type="entry name" value="Neurolysin, domain 3"/>
    <property type="match status" value="1"/>
</dbReference>
<evidence type="ECO:0000256" key="14">
    <source>
        <dbReference type="ARBA" id="ARBA00075608"/>
    </source>
</evidence>
<evidence type="ECO:0000256" key="12">
    <source>
        <dbReference type="ARBA" id="ARBA00066668"/>
    </source>
</evidence>
<dbReference type="Gene3D" id="1.10.1370.40">
    <property type="match status" value="1"/>
</dbReference>
<evidence type="ECO:0000256" key="10">
    <source>
        <dbReference type="ARBA" id="ARBA00052506"/>
    </source>
</evidence>
<accession>A0A4R1NAM3</accession>
<keyword evidence="4" id="KW-0121">Carboxypeptidase</keyword>
<organism evidence="17 18">
    <name type="scientific">Sodalis ligni</name>
    <dbReference type="NCBI Taxonomy" id="2697027"/>
    <lineage>
        <taxon>Bacteria</taxon>
        <taxon>Pseudomonadati</taxon>
        <taxon>Pseudomonadota</taxon>
        <taxon>Gammaproteobacteria</taxon>
        <taxon>Enterobacterales</taxon>
        <taxon>Bruguierivoracaceae</taxon>
        <taxon>Sodalis</taxon>
    </lineage>
</organism>
<dbReference type="InterPro" id="IPR001567">
    <property type="entry name" value="Pept_M3A_M3B_dom"/>
</dbReference>
<dbReference type="InterPro" id="IPR034005">
    <property type="entry name" value="M3A_DCP"/>
</dbReference>
<comment type="function">
    <text evidence="11">Removes dipeptides from the C-termini of N-blocked tripeptides, tetrapeptides and larger peptides.</text>
</comment>
<evidence type="ECO:0000256" key="1">
    <source>
        <dbReference type="ARBA" id="ARBA00004496"/>
    </source>
</evidence>
<dbReference type="GO" id="GO:0006508">
    <property type="term" value="P:proteolysis"/>
    <property type="evidence" value="ECO:0007669"/>
    <property type="project" value="UniProtKB-KW"/>
</dbReference>
<keyword evidence="8 15" id="KW-0862">Zinc</keyword>
<dbReference type="InterPro" id="IPR024077">
    <property type="entry name" value="Neurolysin/TOP_dom2"/>
</dbReference>
<dbReference type="GO" id="GO:0008241">
    <property type="term" value="F:peptidyl-dipeptidase activity"/>
    <property type="evidence" value="ECO:0007669"/>
    <property type="project" value="UniProtKB-EC"/>
</dbReference>
<sequence>MTQQPRYQNPFFQASTLPYQAPPFNLISEEDYNPAIEEGIRAYLAEVDAIANQVAPPTFENTYAALEQSGLLLKRVMSIFGAMASANTSDTLRGIDEHQSPKLAAMNDAIKLNSALFNRLQKVYEGRNELSLSAESRRLIDITYQNFLLSGAQLSPADKQQLSLLNQEAATLSTRFTHLLLDAAGQGALAITDPAMLEGLTAAELAAARRAADEHGLQNQWLLVLQNTTQQPLLQSLSRRDTREALFKASISRAEKGDEHDTRRIILRLAQIRAEQARLLGFADYASWALQDQMAKTPAAALDFMRKIVPAAKARARREAADIQALIDGQGDGFELAAWDWQFYADRVRKNKYDLNDAEIKPYFPLNQVLEQGVFHAASLLYGISFTPRADIPVYHPDVKVYEILDQDGSPLALFYTDYFQRDNKGGGAWMGNFADQSTRLGTRPVIYNVANFSKPADGEPALLSWDDVVTLFHEFGHTLHGLFADQEFPSLSGTATPRDFVEFPSQFNEHWADEPSIFAHYARHYQTGESMPDVLVKKIEKASRFNKGYDMTELLAAALLDMHWHALEETRPDMDVAAFEAASLDRDNVNLPYVPPRYRSSYFQHIWGGGYAAGYYAYLWTQMLADDAFDAFKERGGLTEENGRDFRHRILSRGNSQDLEKLYVNWRGKIPAIEPMLNYRGLKDD</sequence>
<comment type="similarity">
    <text evidence="2 15">Belongs to the peptidase M3 family.</text>
</comment>
<evidence type="ECO:0000256" key="3">
    <source>
        <dbReference type="ARBA" id="ARBA00022490"/>
    </source>
</evidence>
<evidence type="ECO:0000259" key="16">
    <source>
        <dbReference type="Pfam" id="PF01432"/>
    </source>
</evidence>
<dbReference type="NCBIfam" id="NF007624">
    <property type="entry name" value="PRK10280.1"/>
    <property type="match status" value="1"/>
</dbReference>
<comment type="subcellular location">
    <subcellularLocation>
        <location evidence="1">Cytoplasm</location>
    </subcellularLocation>
</comment>
<evidence type="ECO:0000256" key="2">
    <source>
        <dbReference type="ARBA" id="ARBA00006040"/>
    </source>
</evidence>
<keyword evidence="7 15" id="KW-0378">Hydrolase</keyword>
<evidence type="ECO:0000256" key="13">
    <source>
        <dbReference type="ARBA" id="ARBA00070755"/>
    </source>
</evidence>
<dbReference type="GO" id="GO:0004180">
    <property type="term" value="F:carboxypeptidase activity"/>
    <property type="evidence" value="ECO:0007669"/>
    <property type="project" value="UniProtKB-KW"/>
</dbReference>
<dbReference type="Pfam" id="PF01432">
    <property type="entry name" value="Peptidase_M3"/>
    <property type="match status" value="1"/>
</dbReference>
<evidence type="ECO:0000256" key="15">
    <source>
        <dbReference type="RuleBase" id="RU003435"/>
    </source>
</evidence>
<evidence type="ECO:0000256" key="6">
    <source>
        <dbReference type="ARBA" id="ARBA00022723"/>
    </source>
</evidence>
<dbReference type="Gene3D" id="3.40.390.10">
    <property type="entry name" value="Collagenase (Catalytic Domain)"/>
    <property type="match status" value="1"/>
</dbReference>
<protein>
    <recommendedName>
        <fullName evidence="13">Dipeptidyl carboxypeptidase</fullName>
        <ecNumber evidence="12">3.4.15.5</ecNumber>
    </recommendedName>
    <alternativeName>
        <fullName evidence="14">Peptidyl-dipeptidase Dcp</fullName>
    </alternativeName>
</protein>
<reference evidence="17 18" key="1">
    <citation type="submission" date="2019-02" db="EMBL/GenBank/DDBJ databases">
        <title>Investigation of anaerobic lignin degradation for improved lignocellulosic biofuels.</title>
        <authorList>
            <person name="Deangelis K."/>
        </authorList>
    </citation>
    <scope>NUCLEOTIDE SEQUENCE [LARGE SCALE GENOMIC DNA]</scope>
    <source>
        <strain evidence="17 18">159R</strain>
    </source>
</reference>
<dbReference type="SUPFAM" id="SSF55486">
    <property type="entry name" value="Metalloproteases ('zincins'), catalytic domain"/>
    <property type="match status" value="1"/>
</dbReference>
<evidence type="ECO:0000256" key="9">
    <source>
        <dbReference type="ARBA" id="ARBA00023049"/>
    </source>
</evidence>
<comment type="catalytic activity">
    <reaction evidence="10">
        <text>Hydrolysis of unblocked, C-terminal dipeptides from oligopeptides, with broad specificity. Does not hydrolyze bonds in which P1' is Pro, or both P1 and P1' are Gly.</text>
        <dbReference type="EC" id="3.4.15.5"/>
    </reaction>
</comment>
<dbReference type="Proteomes" id="UP000294555">
    <property type="component" value="Unassembled WGS sequence"/>
</dbReference>
<comment type="cofactor">
    <cofactor evidence="15">
        <name>Zn(2+)</name>
        <dbReference type="ChEBI" id="CHEBI:29105"/>
    </cofactor>
    <text evidence="15">Binds 1 zinc ion.</text>
</comment>
<gene>
    <name evidence="17" type="ORF">EZJ58_0635</name>
</gene>
<dbReference type="FunFam" id="3.40.390.10:FF:000009">
    <property type="entry name" value="Oligopeptidase A"/>
    <property type="match status" value="1"/>
</dbReference>
<dbReference type="InterPro" id="IPR045090">
    <property type="entry name" value="Pept_M3A_M3B"/>
</dbReference>
<dbReference type="InterPro" id="IPR024079">
    <property type="entry name" value="MetalloPept_cat_dom_sf"/>
</dbReference>
<dbReference type="GO" id="GO:0046872">
    <property type="term" value="F:metal ion binding"/>
    <property type="evidence" value="ECO:0007669"/>
    <property type="project" value="UniProtKB-UniRule"/>
</dbReference>
<dbReference type="PANTHER" id="PTHR43660:SF1">
    <property type="entry name" value="DIPEPTIDYL CARBOXYPEPTIDASE"/>
    <property type="match status" value="1"/>
</dbReference>
<keyword evidence="18" id="KW-1185">Reference proteome</keyword>
<evidence type="ECO:0000313" key="18">
    <source>
        <dbReference type="Proteomes" id="UP000294555"/>
    </source>
</evidence>
<dbReference type="FunFam" id="1.10.1370.40:FF:000001">
    <property type="entry name" value="Dipeptidyl carboxypeptidase II"/>
    <property type="match status" value="1"/>
</dbReference>
<evidence type="ECO:0000313" key="17">
    <source>
        <dbReference type="EMBL" id="TCL02611.1"/>
    </source>
</evidence>
<evidence type="ECO:0000256" key="5">
    <source>
        <dbReference type="ARBA" id="ARBA00022670"/>
    </source>
</evidence>
<keyword evidence="9 15" id="KW-0482">Metalloprotease</keyword>
<dbReference type="PANTHER" id="PTHR43660">
    <property type="entry name" value="DIPEPTIDYL CARBOXYPEPTIDASE"/>
    <property type="match status" value="1"/>
</dbReference>
<evidence type="ECO:0000256" key="11">
    <source>
        <dbReference type="ARBA" id="ARBA00054529"/>
    </source>
</evidence>
<keyword evidence="5 15" id="KW-0645">Protease</keyword>
<evidence type="ECO:0000256" key="4">
    <source>
        <dbReference type="ARBA" id="ARBA00022645"/>
    </source>
</evidence>